<dbReference type="SUPFAM" id="SSF56024">
    <property type="entry name" value="Phospholipase D/nuclease"/>
    <property type="match status" value="2"/>
</dbReference>
<dbReference type="Pfam" id="PF06087">
    <property type="entry name" value="Tyr-DNA_phospho"/>
    <property type="match status" value="2"/>
</dbReference>
<evidence type="ECO:0000256" key="2">
    <source>
        <dbReference type="PIRSR" id="PIRSR610347-2"/>
    </source>
</evidence>
<dbReference type="AlphaFoldDB" id="A0AAW1WS58"/>
<dbReference type="Pfam" id="PF00498">
    <property type="entry name" value="FHA"/>
    <property type="match status" value="1"/>
</dbReference>
<dbReference type="InterPro" id="IPR008984">
    <property type="entry name" value="SMAD_FHA_dom_sf"/>
</dbReference>
<proteinExistence type="predicted"/>
<reference evidence="6 7" key="1">
    <citation type="journal article" date="2023" name="G3 (Bethesda)">
        <title>A chromosome-length genome assembly and annotation of blackberry (Rubus argutus, cv. 'Hillquist').</title>
        <authorList>
            <person name="Bruna T."/>
            <person name="Aryal R."/>
            <person name="Dudchenko O."/>
            <person name="Sargent D.J."/>
            <person name="Mead D."/>
            <person name="Buti M."/>
            <person name="Cavallini A."/>
            <person name="Hytonen T."/>
            <person name="Andres J."/>
            <person name="Pham M."/>
            <person name="Weisz D."/>
            <person name="Mascagni F."/>
            <person name="Usai G."/>
            <person name="Natali L."/>
            <person name="Bassil N."/>
            <person name="Fernandez G.E."/>
            <person name="Lomsadze A."/>
            <person name="Armour M."/>
            <person name="Olukolu B."/>
            <person name="Poorten T."/>
            <person name="Britton C."/>
            <person name="Davik J."/>
            <person name="Ashrafi H."/>
            <person name="Aiden E.L."/>
            <person name="Borodovsky M."/>
            <person name="Worthington M."/>
        </authorList>
    </citation>
    <scope>NUCLEOTIDE SEQUENCE [LARGE SCALE GENOMIC DNA]</scope>
    <source>
        <strain evidence="6">PI 553951</strain>
    </source>
</reference>
<feature type="compositionally biased region" description="Acidic residues" evidence="4">
    <location>
        <begin position="1061"/>
        <end position="1075"/>
    </location>
</feature>
<dbReference type="GO" id="GO:0006281">
    <property type="term" value="P:DNA repair"/>
    <property type="evidence" value="ECO:0007669"/>
    <property type="project" value="InterPro"/>
</dbReference>
<dbReference type="InterPro" id="IPR000253">
    <property type="entry name" value="FHA_dom"/>
</dbReference>
<evidence type="ECO:0000313" key="7">
    <source>
        <dbReference type="Proteomes" id="UP001457282"/>
    </source>
</evidence>
<evidence type="ECO:0000259" key="5">
    <source>
        <dbReference type="PROSITE" id="PS50006"/>
    </source>
</evidence>
<name>A0AAW1WS58_RUBAR</name>
<dbReference type="InterPro" id="IPR010347">
    <property type="entry name" value="Tdp1"/>
</dbReference>
<dbReference type="SMART" id="SM00240">
    <property type="entry name" value="FHA"/>
    <property type="match status" value="1"/>
</dbReference>
<evidence type="ECO:0000256" key="4">
    <source>
        <dbReference type="SAM" id="MobiDB-lite"/>
    </source>
</evidence>
<comment type="caution">
    <text evidence="6">The sequence shown here is derived from an EMBL/GenBank/DDBJ whole genome shotgun (WGS) entry which is preliminary data.</text>
</comment>
<dbReference type="Gene3D" id="3.30.870.10">
    <property type="entry name" value="Endonuclease Chain A"/>
    <property type="match status" value="2"/>
</dbReference>
<feature type="region of interest" description="Disordered" evidence="4">
    <location>
        <begin position="1053"/>
        <end position="1075"/>
    </location>
</feature>
<feature type="active site" description="Proton donor/acceptor" evidence="1">
    <location>
        <position position="929"/>
    </location>
</feature>
<sequence>MKDSPAYSYGCNTRNKKKRGQTESSPIPCKRPITPRGTPSMTALVELKHLDVPLTSPATDSPVNCIRLHPDRPYTIGRSPRRCNFVFEDRRVGSQHCQVFYDSFHRKLYIVDGTLISIPQFRSQPEESGSVARASLNGVFVNGIRVKIGAAVELTDGDQVSFACSTENSCSNPVRIGFVIHKIVFEEMQRFNNSQGPVIVSCPKGCKRIFASRADGSLSSLISRANFLLSECRRILHSDDPISYIRTRCRYSFGNGFITNNVIRAPSSDIGRFGVKRKGSMLCETSHVHCNVKNKMQSTSVMHHCERVVASESSSDLAALCVQGDASHLQDNEVQVPSDTRAADGNPGTSSFNFTSRDNLPRVGGVVKNKACSKNIGSQPGKNFYLNRLAFVDQSSSSHHSVISLPELLHPVQSITQILIATFTSDILWFLSSCEIPSHLPITVACHNTERCWSSSTDNRTSAPYPEFPNLIVVYPPFPEAIAFGEDLKRHGIGCHHPKLFVLQRDDSIRVIITSANLVPTQWNAVTNTIWWQDFPRRSAPDYSSLFTQFHSGEVNQDSKSDFASYLAGFIATLLTDVPSQAQWIVELAKYDFGGAMGHLVASVPGIHSYKAPYIMESRHSVGADHGPSGSFGMKFLGSVEASVVGLSYLFHNATDTNGAKLKKLASFLRKSCENAKDLSIGLTRNTNIPADANAVSIHVSNPNEFSEGVILFICPTPSNVPINIAKWVSPLWEVGFFRFSGYVCPKEALAAALGGNNKKIRLILCVSQGPQFLDISKMMQPQHVIALCSLVASIERCTGLWRLQEVLGQYKWPESLDSDFVYGASSIGSINAKFLAEFSAAAGKKSLQFDSEESDPEWGCWNASHESKSPSVRIIFPTIERVKNALNGIFPSKRVLCFSEKTWQRLRTVDILHDAIPHPCNRVGHPMHTKVARRRFQSRTDASSCGWVYCGSHNFSAAAWGRSISTPSGLKTNGIGNANSSLGQRLHICNYELGIIFTFPQTETEGSASKNSTNLDDIVLPFVVPAPKYKQGDRPATRLAMWQALAELTEKEREQHREEDTEVEIMEENPDEDEVVEATDYVAEEKEDEKAYAEILWSQSSQSC</sequence>
<dbReference type="PANTHER" id="PTHR12415:SF3">
    <property type="entry name" value="OS04G0403400 PROTEIN"/>
    <property type="match status" value="1"/>
</dbReference>
<protein>
    <recommendedName>
        <fullName evidence="5">FHA domain-containing protein</fullName>
    </recommendedName>
</protein>
<feature type="region of interest" description="Disordered" evidence="4">
    <location>
        <begin position="1"/>
        <end position="38"/>
    </location>
</feature>
<dbReference type="Proteomes" id="UP001457282">
    <property type="component" value="Unassembled WGS sequence"/>
</dbReference>
<dbReference type="CDD" id="cd09123">
    <property type="entry name" value="PLDc_Tdp1_2"/>
    <property type="match status" value="1"/>
</dbReference>
<organism evidence="6 7">
    <name type="scientific">Rubus argutus</name>
    <name type="common">Southern blackberry</name>
    <dbReference type="NCBI Taxonomy" id="59490"/>
    <lineage>
        <taxon>Eukaryota</taxon>
        <taxon>Viridiplantae</taxon>
        <taxon>Streptophyta</taxon>
        <taxon>Embryophyta</taxon>
        <taxon>Tracheophyta</taxon>
        <taxon>Spermatophyta</taxon>
        <taxon>Magnoliopsida</taxon>
        <taxon>eudicotyledons</taxon>
        <taxon>Gunneridae</taxon>
        <taxon>Pentapetalae</taxon>
        <taxon>rosids</taxon>
        <taxon>fabids</taxon>
        <taxon>Rosales</taxon>
        <taxon>Rosaceae</taxon>
        <taxon>Rosoideae</taxon>
        <taxon>Rosoideae incertae sedis</taxon>
        <taxon>Rubus</taxon>
    </lineage>
</organism>
<dbReference type="SUPFAM" id="SSF49879">
    <property type="entry name" value="SMAD/FHA domain"/>
    <property type="match status" value="1"/>
</dbReference>
<dbReference type="PROSITE" id="PS50006">
    <property type="entry name" value="FHA_DOMAIN"/>
    <property type="match status" value="1"/>
</dbReference>
<dbReference type="EMBL" id="JBEDUW010000005">
    <property type="protein sequence ID" value="KAK9926486.1"/>
    <property type="molecule type" value="Genomic_DNA"/>
</dbReference>
<feature type="site" description="Interaction with DNA" evidence="3">
    <location>
        <position position="957"/>
    </location>
</feature>
<dbReference type="PANTHER" id="PTHR12415">
    <property type="entry name" value="TYROSYL-DNA PHOSPHODIESTERASE 1"/>
    <property type="match status" value="1"/>
</dbReference>
<feature type="domain" description="FHA" evidence="5">
    <location>
        <begin position="74"/>
        <end position="146"/>
    </location>
</feature>
<evidence type="ECO:0000256" key="1">
    <source>
        <dbReference type="PIRSR" id="PIRSR610347-1"/>
    </source>
</evidence>
<dbReference type="CDD" id="cd00060">
    <property type="entry name" value="FHA"/>
    <property type="match status" value="1"/>
</dbReference>
<evidence type="ECO:0000256" key="3">
    <source>
        <dbReference type="PIRSR" id="PIRSR610347-3"/>
    </source>
</evidence>
<dbReference type="GO" id="GO:0005634">
    <property type="term" value="C:nucleus"/>
    <property type="evidence" value="ECO:0007669"/>
    <property type="project" value="InterPro"/>
</dbReference>
<evidence type="ECO:0000313" key="6">
    <source>
        <dbReference type="EMBL" id="KAK9926486.1"/>
    </source>
</evidence>
<keyword evidence="7" id="KW-1185">Reference proteome</keyword>
<feature type="active site" description="Nucleophile" evidence="1">
    <location>
        <position position="497"/>
    </location>
</feature>
<accession>A0AAW1WS58</accession>
<feature type="binding site" evidence="2">
    <location>
        <position position="499"/>
    </location>
    <ligand>
        <name>substrate</name>
    </ligand>
</feature>
<feature type="binding site" evidence="2">
    <location>
        <position position="931"/>
    </location>
    <ligand>
        <name>substrate</name>
    </ligand>
</feature>
<dbReference type="GO" id="GO:0008081">
    <property type="term" value="F:phosphoric diester hydrolase activity"/>
    <property type="evidence" value="ECO:0007669"/>
    <property type="project" value="InterPro"/>
</dbReference>
<gene>
    <name evidence="6" type="ORF">M0R45_023714</name>
</gene>
<dbReference type="Gene3D" id="2.60.200.20">
    <property type="match status" value="1"/>
</dbReference>
<dbReference type="CDD" id="cd09122">
    <property type="entry name" value="PLDc_Tdp1_1"/>
    <property type="match status" value="1"/>
</dbReference>